<organism evidence="6 7">
    <name type="scientific">Muricaecibacterium torontonense</name>
    <dbReference type="NCBI Taxonomy" id="3032871"/>
    <lineage>
        <taxon>Bacteria</taxon>
        <taxon>Bacillati</taxon>
        <taxon>Actinomycetota</taxon>
        <taxon>Coriobacteriia</taxon>
        <taxon>Coriobacteriales</taxon>
        <taxon>Atopobiaceae</taxon>
        <taxon>Muricaecibacterium</taxon>
    </lineage>
</organism>
<evidence type="ECO:0000256" key="2">
    <source>
        <dbReference type="ARBA" id="ARBA00023125"/>
    </source>
</evidence>
<dbReference type="InterPro" id="IPR046348">
    <property type="entry name" value="SIS_dom_sf"/>
</dbReference>
<dbReference type="Pfam" id="PF01418">
    <property type="entry name" value="HTH_6"/>
    <property type="match status" value="1"/>
</dbReference>
<evidence type="ECO:0000256" key="1">
    <source>
        <dbReference type="ARBA" id="ARBA00023015"/>
    </source>
</evidence>
<dbReference type="SUPFAM" id="SSF46689">
    <property type="entry name" value="Homeodomain-like"/>
    <property type="match status" value="1"/>
</dbReference>
<comment type="caution">
    <text evidence="6">The sequence shown here is derived from an EMBL/GenBank/DDBJ whole genome shotgun (WGS) entry which is preliminary data.</text>
</comment>
<evidence type="ECO:0000259" key="5">
    <source>
        <dbReference type="PROSITE" id="PS51464"/>
    </source>
</evidence>
<dbReference type="GO" id="GO:0097367">
    <property type="term" value="F:carbohydrate derivative binding"/>
    <property type="evidence" value="ECO:0007669"/>
    <property type="project" value="InterPro"/>
</dbReference>
<proteinExistence type="predicted"/>
<dbReference type="PANTHER" id="PTHR30514:SF1">
    <property type="entry name" value="HTH-TYPE TRANSCRIPTIONAL REGULATOR HEXR-RELATED"/>
    <property type="match status" value="1"/>
</dbReference>
<dbReference type="InterPro" id="IPR001347">
    <property type="entry name" value="SIS_dom"/>
</dbReference>
<dbReference type="GO" id="GO:0003700">
    <property type="term" value="F:DNA-binding transcription factor activity"/>
    <property type="evidence" value="ECO:0007669"/>
    <property type="project" value="InterPro"/>
</dbReference>
<reference evidence="6 7" key="1">
    <citation type="submission" date="2019-04" db="EMBL/GenBank/DDBJ databases">
        <title>Microbes associate with the intestines of laboratory mice.</title>
        <authorList>
            <person name="Navarre W."/>
            <person name="Wong E."/>
            <person name="Huang K."/>
            <person name="Tropini C."/>
            <person name="Ng K."/>
            <person name="Yu B."/>
        </authorList>
    </citation>
    <scope>NUCLEOTIDE SEQUENCE [LARGE SCALE GENOMIC DNA]</scope>
    <source>
        <strain evidence="6 7">NM07_P-09</strain>
    </source>
</reference>
<dbReference type="InterPro" id="IPR035472">
    <property type="entry name" value="RpiR-like_SIS"/>
</dbReference>
<dbReference type="GO" id="GO:1901135">
    <property type="term" value="P:carbohydrate derivative metabolic process"/>
    <property type="evidence" value="ECO:0007669"/>
    <property type="project" value="InterPro"/>
</dbReference>
<dbReference type="PROSITE" id="PS51464">
    <property type="entry name" value="SIS"/>
    <property type="match status" value="1"/>
</dbReference>
<dbReference type="InterPro" id="IPR036388">
    <property type="entry name" value="WH-like_DNA-bd_sf"/>
</dbReference>
<dbReference type="Gene3D" id="1.10.10.10">
    <property type="entry name" value="Winged helix-like DNA-binding domain superfamily/Winged helix DNA-binding domain"/>
    <property type="match status" value="1"/>
</dbReference>
<dbReference type="AlphaFoldDB" id="A0A4S2F1T7"/>
<keyword evidence="7" id="KW-1185">Reference proteome</keyword>
<keyword evidence="1" id="KW-0805">Transcription regulation</keyword>
<protein>
    <submittedName>
        <fullName evidence="6">MurR/RpiR family transcriptional regulator</fullName>
    </submittedName>
</protein>
<keyword evidence="3" id="KW-0804">Transcription</keyword>
<dbReference type="Proteomes" id="UP000310263">
    <property type="component" value="Unassembled WGS sequence"/>
</dbReference>
<dbReference type="EMBL" id="SRYE01000002">
    <property type="protein sequence ID" value="TGY62705.1"/>
    <property type="molecule type" value="Genomic_DNA"/>
</dbReference>
<evidence type="ECO:0000259" key="4">
    <source>
        <dbReference type="PROSITE" id="PS51071"/>
    </source>
</evidence>
<evidence type="ECO:0000313" key="7">
    <source>
        <dbReference type="Proteomes" id="UP000310263"/>
    </source>
</evidence>
<dbReference type="InterPro" id="IPR000281">
    <property type="entry name" value="HTH_RpiR"/>
</dbReference>
<dbReference type="PANTHER" id="PTHR30514">
    <property type="entry name" value="GLUCOKINASE"/>
    <property type="match status" value="1"/>
</dbReference>
<dbReference type="PROSITE" id="PS51071">
    <property type="entry name" value="HTH_RPIR"/>
    <property type="match status" value="1"/>
</dbReference>
<gene>
    <name evidence="6" type="ORF">E5334_04690</name>
</gene>
<dbReference type="GO" id="GO:0003677">
    <property type="term" value="F:DNA binding"/>
    <property type="evidence" value="ECO:0007669"/>
    <property type="project" value="UniProtKB-KW"/>
</dbReference>
<feature type="domain" description="SIS" evidence="5">
    <location>
        <begin position="127"/>
        <end position="268"/>
    </location>
</feature>
<dbReference type="InterPro" id="IPR009057">
    <property type="entry name" value="Homeodomain-like_sf"/>
</dbReference>
<dbReference type="Gene3D" id="3.40.50.10490">
    <property type="entry name" value="Glucose-6-phosphate isomerase like protein, domain 1"/>
    <property type="match status" value="1"/>
</dbReference>
<sequence>MAINGTNFRLEEYRRYASRTEAAVIDFVIGHIEEATDMTIRQLADASGTSISTIMRLLQKLGYSGYREFKSALIYDLAARRRSERSTLGDVAPGDSTRSIIHKTCARSIRAIDATEGTLDIPALEEAARLLEQARTVALFGMGASQLVAQDLSLKLLRANIFCLCFEDWHAQLTAAKNLTEKDVAVAFSYSGRTQEVIKCAQTATAAGAPLIAITSVAESPDLARCANVVLGVAASEHGLRSGAMASRIAQLTVIDILFTTLAARNYQRTTQLFARNYYEQG</sequence>
<dbReference type="CDD" id="cd05013">
    <property type="entry name" value="SIS_RpiR"/>
    <property type="match status" value="1"/>
</dbReference>
<keyword evidence="2" id="KW-0238">DNA-binding</keyword>
<dbReference type="OrthoDB" id="3574600at2"/>
<dbReference type="SUPFAM" id="SSF53697">
    <property type="entry name" value="SIS domain"/>
    <property type="match status" value="1"/>
</dbReference>
<dbReference type="Pfam" id="PF01380">
    <property type="entry name" value="SIS"/>
    <property type="match status" value="1"/>
</dbReference>
<name>A0A4S2F1T7_9ACTN</name>
<dbReference type="RefSeq" id="WP_136012433.1">
    <property type="nucleotide sequence ID" value="NZ_SRYE01000002.1"/>
</dbReference>
<evidence type="ECO:0000313" key="6">
    <source>
        <dbReference type="EMBL" id="TGY62705.1"/>
    </source>
</evidence>
<evidence type="ECO:0000256" key="3">
    <source>
        <dbReference type="ARBA" id="ARBA00023163"/>
    </source>
</evidence>
<dbReference type="InterPro" id="IPR047640">
    <property type="entry name" value="RpiR-like"/>
</dbReference>
<feature type="domain" description="HTH rpiR-type" evidence="4">
    <location>
        <begin position="4"/>
        <end position="80"/>
    </location>
</feature>
<accession>A0A4S2F1T7</accession>